<proteinExistence type="predicted"/>
<evidence type="ECO:0000313" key="1">
    <source>
        <dbReference type="EMBL" id="GBF82789.1"/>
    </source>
</evidence>
<evidence type="ECO:0000313" key="2">
    <source>
        <dbReference type="Proteomes" id="UP000287247"/>
    </source>
</evidence>
<accession>A0A401ING7</accession>
<dbReference type="Proteomes" id="UP000287247">
    <property type="component" value="Unassembled WGS sequence"/>
</dbReference>
<dbReference type="InterPro" id="IPR047976">
    <property type="entry name" value="Anti_VapB2-like"/>
</dbReference>
<dbReference type="EMBL" id="BDQK01000017">
    <property type="protein sequence ID" value="GBF82789.1"/>
    <property type="molecule type" value="Genomic_DNA"/>
</dbReference>
<dbReference type="SUPFAM" id="SSF89447">
    <property type="entry name" value="AbrB/MazE/MraZ-like"/>
    <property type="match status" value="1"/>
</dbReference>
<dbReference type="AlphaFoldDB" id="A0A401ING7"/>
<gene>
    <name evidence="1" type="ORF">AsFPU1_4223</name>
</gene>
<evidence type="ECO:0008006" key="3">
    <source>
        <dbReference type="Google" id="ProtNLM"/>
    </source>
</evidence>
<dbReference type="RefSeq" id="WP_124975920.1">
    <property type="nucleotide sequence ID" value="NZ_BDQK01000017.1"/>
</dbReference>
<name>A0A401ING7_APHSA</name>
<comment type="caution">
    <text evidence="1">The sequence shown here is derived from an EMBL/GenBank/DDBJ whole genome shotgun (WGS) entry which is preliminary data.</text>
</comment>
<dbReference type="InterPro" id="IPR051734">
    <property type="entry name" value="VapB_TA_antitoxins"/>
</dbReference>
<dbReference type="Gene3D" id="2.10.260.10">
    <property type="match status" value="1"/>
</dbReference>
<dbReference type="OrthoDB" id="9810009at2"/>
<dbReference type="InterPro" id="IPR037914">
    <property type="entry name" value="SpoVT-AbrB_sf"/>
</dbReference>
<organism evidence="1 2">
    <name type="scientific">Aphanothece sacrum FPU1</name>
    <dbReference type="NCBI Taxonomy" id="1920663"/>
    <lineage>
        <taxon>Bacteria</taxon>
        <taxon>Bacillati</taxon>
        <taxon>Cyanobacteriota</taxon>
        <taxon>Cyanophyceae</taxon>
        <taxon>Oscillatoriophycideae</taxon>
        <taxon>Chroococcales</taxon>
        <taxon>Aphanothecaceae</taxon>
        <taxon>Aphanothece</taxon>
    </lineage>
</organism>
<protein>
    <recommendedName>
        <fullName evidence="3">Virulence associated protein B</fullName>
    </recommendedName>
</protein>
<dbReference type="NCBIfam" id="NF040493">
    <property type="entry name" value="TA_anti_VapB"/>
    <property type="match status" value="1"/>
</dbReference>
<reference evidence="2" key="1">
    <citation type="submission" date="2017-05" db="EMBL/GenBank/DDBJ databases">
        <title>Physiological properties and genetic analysis related to exopolysaccharide production of fresh-water unicellular cyanobacterium Aphanothece sacrum, Suizenji Nori, that has been cultured as a food source in Japan.</title>
        <authorList>
            <person name="Kanesaki Y."/>
            <person name="Yoshikawa S."/>
            <person name="Ohki K."/>
        </authorList>
    </citation>
    <scope>NUCLEOTIDE SEQUENCE [LARGE SCALE GENOMIC DNA]</scope>
    <source>
        <strain evidence="2">FPU1</strain>
    </source>
</reference>
<sequence>MNTAKIITENNQQFIILPNEYYLPGNEVYITKIGNTIVLTPQNNPWESLFNSLELFSEDFMEDRDQLNLQVREDLFE</sequence>
<dbReference type="PANTHER" id="PTHR37550">
    <property type="entry name" value="ANTITOXIN VAPB1"/>
    <property type="match status" value="1"/>
</dbReference>
<dbReference type="PANTHER" id="PTHR37550:SF3">
    <property type="entry name" value="ANTITOXIN VAPB1"/>
    <property type="match status" value="1"/>
</dbReference>
<keyword evidence="2" id="KW-1185">Reference proteome</keyword>